<dbReference type="InterPro" id="IPR001478">
    <property type="entry name" value="PDZ"/>
</dbReference>
<name>V8N249_OPHHA</name>
<dbReference type="InterPro" id="IPR041489">
    <property type="entry name" value="PDZ_6"/>
</dbReference>
<dbReference type="InterPro" id="IPR036034">
    <property type="entry name" value="PDZ_sf"/>
</dbReference>
<evidence type="ECO:0000313" key="3">
    <source>
        <dbReference type="Proteomes" id="UP000018936"/>
    </source>
</evidence>
<dbReference type="SMART" id="SM00228">
    <property type="entry name" value="PDZ"/>
    <property type="match status" value="1"/>
</dbReference>
<evidence type="ECO:0000313" key="2">
    <source>
        <dbReference type="EMBL" id="ETE56240.1"/>
    </source>
</evidence>
<organism evidence="2 3">
    <name type="scientific">Ophiophagus hannah</name>
    <name type="common">King cobra</name>
    <name type="synonym">Naja hannah</name>
    <dbReference type="NCBI Taxonomy" id="8665"/>
    <lineage>
        <taxon>Eukaryota</taxon>
        <taxon>Metazoa</taxon>
        <taxon>Chordata</taxon>
        <taxon>Craniata</taxon>
        <taxon>Vertebrata</taxon>
        <taxon>Euteleostomi</taxon>
        <taxon>Lepidosauria</taxon>
        <taxon>Squamata</taxon>
        <taxon>Bifurcata</taxon>
        <taxon>Unidentata</taxon>
        <taxon>Episquamata</taxon>
        <taxon>Toxicofera</taxon>
        <taxon>Serpentes</taxon>
        <taxon>Colubroidea</taxon>
        <taxon>Elapidae</taxon>
        <taxon>Elapinae</taxon>
        <taxon>Ophiophagus</taxon>
    </lineage>
</organism>
<dbReference type="Proteomes" id="UP000018936">
    <property type="component" value="Unassembled WGS sequence"/>
</dbReference>
<proteinExistence type="predicted"/>
<keyword evidence="3" id="KW-1185">Reference proteome</keyword>
<gene>
    <name evidence="2" type="ORF">L345_18049</name>
</gene>
<feature type="non-terminal residue" evidence="2">
    <location>
        <position position="1"/>
    </location>
</feature>
<comment type="caution">
    <text evidence="2">The sequence shown here is derived from an EMBL/GenBank/DDBJ whole genome shotgun (WGS) entry which is preliminary data.</text>
</comment>
<sequence length="142" mass="15755">MSAEALAILARQCENVPPSIGVVSRLQQVDLPPGPAQGHLGFTLTCHEGDPVQVQSVAQDSLYAKAGIKAGDYILEVDGIYVQRYEDAAASMRYCREEGLRLGLLRLGRLRRWASSSVEEFIRSADAVHQERRQKAREFSKK</sequence>
<accession>V8N249</accession>
<dbReference type="Pfam" id="PF17820">
    <property type="entry name" value="PDZ_6"/>
    <property type="match status" value="1"/>
</dbReference>
<protein>
    <recommendedName>
        <fullName evidence="1">PDZ domain-containing protein</fullName>
    </recommendedName>
</protein>
<evidence type="ECO:0000259" key="1">
    <source>
        <dbReference type="PROSITE" id="PS50106"/>
    </source>
</evidence>
<dbReference type="SUPFAM" id="SSF50156">
    <property type="entry name" value="PDZ domain-like"/>
    <property type="match status" value="1"/>
</dbReference>
<reference evidence="2 3" key="1">
    <citation type="journal article" date="2013" name="Proc. Natl. Acad. Sci. U.S.A.">
        <title>The king cobra genome reveals dynamic gene evolution and adaptation in the snake venom system.</title>
        <authorList>
            <person name="Vonk F.J."/>
            <person name="Casewell N.R."/>
            <person name="Henkel C.V."/>
            <person name="Heimberg A.M."/>
            <person name="Jansen H.J."/>
            <person name="McCleary R.J."/>
            <person name="Kerkkamp H.M."/>
            <person name="Vos R.A."/>
            <person name="Guerreiro I."/>
            <person name="Calvete J.J."/>
            <person name="Wuster W."/>
            <person name="Woods A.E."/>
            <person name="Logan J.M."/>
            <person name="Harrison R.A."/>
            <person name="Castoe T.A."/>
            <person name="de Koning A.P."/>
            <person name="Pollock D.D."/>
            <person name="Yandell M."/>
            <person name="Calderon D."/>
            <person name="Renjifo C."/>
            <person name="Currier R.B."/>
            <person name="Salgado D."/>
            <person name="Pla D."/>
            <person name="Sanz L."/>
            <person name="Hyder A.S."/>
            <person name="Ribeiro J.M."/>
            <person name="Arntzen J.W."/>
            <person name="van den Thillart G.E."/>
            <person name="Boetzer M."/>
            <person name="Pirovano W."/>
            <person name="Dirks R.P."/>
            <person name="Spaink H.P."/>
            <person name="Duboule D."/>
            <person name="McGlinn E."/>
            <person name="Kini R.M."/>
            <person name="Richardson M.K."/>
        </authorList>
    </citation>
    <scope>NUCLEOTIDE SEQUENCE</scope>
    <source>
        <tissue evidence="2">Blood</tissue>
    </source>
</reference>
<feature type="non-terminal residue" evidence="2">
    <location>
        <position position="142"/>
    </location>
</feature>
<dbReference type="OrthoDB" id="9907445at2759"/>
<feature type="domain" description="PDZ" evidence="1">
    <location>
        <begin position="28"/>
        <end position="93"/>
    </location>
</feature>
<dbReference type="PROSITE" id="PS50106">
    <property type="entry name" value="PDZ"/>
    <property type="match status" value="1"/>
</dbReference>
<dbReference type="EMBL" id="AZIM01032438">
    <property type="protein sequence ID" value="ETE56240.1"/>
    <property type="molecule type" value="Genomic_DNA"/>
</dbReference>
<dbReference type="Gene3D" id="2.30.42.10">
    <property type="match status" value="1"/>
</dbReference>
<dbReference type="AlphaFoldDB" id="V8N249"/>